<dbReference type="RefSeq" id="WP_000466098.1">
    <property type="nucleotide sequence ID" value="NZ_AHNR02000063.1"/>
</dbReference>
<protein>
    <submittedName>
        <fullName evidence="1">Uncharacterized protein</fullName>
    </submittedName>
</protein>
<reference evidence="1 2" key="1">
    <citation type="submission" date="2012-10" db="EMBL/GenBank/DDBJ databases">
        <authorList>
            <person name="Harkins D.M."/>
            <person name="Durkin A.S."/>
            <person name="Brinkac L.M."/>
            <person name="Haft D.H."/>
            <person name="Selengut J.D."/>
            <person name="Sanka R."/>
            <person name="DePew J."/>
            <person name="Purushe J."/>
            <person name="Chanthongthip A."/>
            <person name="Lattana O."/>
            <person name="Phetsouvanh R."/>
            <person name="Newton P.N."/>
            <person name="Vinetz J.M."/>
            <person name="Sutton G.G."/>
            <person name="Nierman W.C."/>
            <person name="Fouts D.E."/>
        </authorList>
    </citation>
    <scope>NUCLEOTIDE SEQUENCE [LARGE SCALE GENOMIC DNA]</scope>
    <source>
        <strain evidence="1 2">UI 12758</strain>
    </source>
</reference>
<accession>A0A0E2D2N5</accession>
<name>A0A0E2D2N5_LEPIR</name>
<comment type="caution">
    <text evidence="1">The sequence shown here is derived from an EMBL/GenBank/DDBJ whole genome shotgun (WGS) entry which is preliminary data.</text>
</comment>
<gene>
    <name evidence="1" type="ORF">LEP1GSC105_0369</name>
</gene>
<evidence type="ECO:0000313" key="1">
    <source>
        <dbReference type="EMBL" id="EKR53842.1"/>
    </source>
</evidence>
<sequence length="326" mass="37567">MFFRIKTSFLARFLLSFLGLGLFHTLYASKNDVLEISDVLVHQTEVNRVLSISVSDSLVALDQEDFLVLNSDTVVVTKSNHSLNLARRKVSPLDLKDQRSPILIESRFLHLYGFNFGIPFFFYGSSQNFISPVAVLTKNLVSILEKTDVCLFILDRGQPFDSKNCMAVFLFQKDPFSPKLFLTFEDSLLHSIELEKKYIAIAHSKFCLVQDQRFWTNSRQNIVKVERLKFLPRLEEKLSTADWKRENDPSVFWQTWGRGYNLVDRLSWKLRSDGIVLAIISEPKGLSIKIEILSFNVQSSSTNESTRFQSPAFQFNNFFYQNSVVG</sequence>
<evidence type="ECO:0000313" key="2">
    <source>
        <dbReference type="Proteomes" id="UP000001340"/>
    </source>
</evidence>
<dbReference type="EMBL" id="AHNR02000063">
    <property type="protein sequence ID" value="EKR53842.1"/>
    <property type="molecule type" value="Genomic_DNA"/>
</dbReference>
<proteinExistence type="predicted"/>
<dbReference type="AlphaFoldDB" id="A0A0E2D2N5"/>
<dbReference type="Proteomes" id="UP000001340">
    <property type="component" value="Unassembled WGS sequence"/>
</dbReference>
<organism evidence="1 2">
    <name type="scientific">Leptospira interrogans str. UI 12758</name>
    <dbReference type="NCBI Taxonomy" id="1049938"/>
    <lineage>
        <taxon>Bacteria</taxon>
        <taxon>Pseudomonadati</taxon>
        <taxon>Spirochaetota</taxon>
        <taxon>Spirochaetia</taxon>
        <taxon>Leptospirales</taxon>
        <taxon>Leptospiraceae</taxon>
        <taxon>Leptospira</taxon>
    </lineage>
</organism>